<feature type="domain" description="FAD-binding PCMH-type" evidence="4">
    <location>
        <begin position="1"/>
        <end position="178"/>
    </location>
</feature>
<dbReference type="InterPro" id="IPR016167">
    <property type="entry name" value="FAD-bd_PCMH_sub1"/>
</dbReference>
<dbReference type="Gene3D" id="3.30.43.10">
    <property type="entry name" value="Uridine Diphospho-n-acetylenolpyruvylglucosamine Reductase, domain 2"/>
    <property type="match status" value="1"/>
</dbReference>
<dbReference type="Gene3D" id="3.30.390.50">
    <property type="entry name" value="CO dehydrogenase flavoprotein, C-terminal domain"/>
    <property type="match status" value="1"/>
</dbReference>
<dbReference type="Pfam" id="PF03450">
    <property type="entry name" value="CO_deh_flav_C"/>
    <property type="match status" value="1"/>
</dbReference>
<dbReference type="InterPro" id="IPR016169">
    <property type="entry name" value="FAD-bd_PCMH_sub2"/>
</dbReference>
<accession>A0A537JML3</accession>
<protein>
    <submittedName>
        <fullName evidence="5">Xanthine dehydrogenase family protein subunit M</fullName>
    </submittedName>
</protein>
<reference evidence="5 6" key="1">
    <citation type="journal article" date="2019" name="Nat. Microbiol.">
        <title>Mediterranean grassland soil C-N compound turnover is dependent on rainfall and depth, and is mediated by genomically divergent microorganisms.</title>
        <authorList>
            <person name="Diamond S."/>
            <person name="Andeer P.F."/>
            <person name="Li Z."/>
            <person name="Crits-Christoph A."/>
            <person name="Burstein D."/>
            <person name="Anantharaman K."/>
            <person name="Lane K.R."/>
            <person name="Thomas B.C."/>
            <person name="Pan C."/>
            <person name="Northen T.R."/>
            <person name="Banfield J.F."/>
        </authorList>
    </citation>
    <scope>NUCLEOTIDE SEQUENCE [LARGE SCALE GENOMIC DNA]</scope>
    <source>
        <strain evidence="5">NP_7</strain>
    </source>
</reference>
<proteinExistence type="predicted"/>
<comment type="caution">
    <text evidence="5">The sequence shown here is derived from an EMBL/GenBank/DDBJ whole genome shotgun (WGS) entry which is preliminary data.</text>
</comment>
<evidence type="ECO:0000313" key="5">
    <source>
        <dbReference type="EMBL" id="TMI84783.1"/>
    </source>
</evidence>
<dbReference type="InterPro" id="IPR036318">
    <property type="entry name" value="FAD-bd_PCMH-like_sf"/>
</dbReference>
<evidence type="ECO:0000256" key="1">
    <source>
        <dbReference type="ARBA" id="ARBA00022630"/>
    </source>
</evidence>
<dbReference type="GO" id="GO:0016491">
    <property type="term" value="F:oxidoreductase activity"/>
    <property type="evidence" value="ECO:0007669"/>
    <property type="project" value="UniProtKB-KW"/>
</dbReference>
<dbReference type="Gene3D" id="3.30.465.10">
    <property type="match status" value="1"/>
</dbReference>
<name>A0A537JML3_9BACT</name>
<dbReference type="SUPFAM" id="SSF55447">
    <property type="entry name" value="CO dehydrogenase flavoprotein C-terminal domain-like"/>
    <property type="match status" value="1"/>
</dbReference>
<dbReference type="InterPro" id="IPR005107">
    <property type="entry name" value="CO_DH_flav_C"/>
</dbReference>
<dbReference type="Proteomes" id="UP000320048">
    <property type="component" value="Unassembled WGS sequence"/>
</dbReference>
<dbReference type="EMBL" id="VBAO01000016">
    <property type="protein sequence ID" value="TMI84783.1"/>
    <property type="molecule type" value="Genomic_DNA"/>
</dbReference>
<sequence length="294" mass="31081">MLRPFEIHQPASAAEASRLRGALGEEAAFYAGGTELLLVMKEGLLRYAHLIDLKTIGGLDGIGVDATTGTLCLGALATHAAIERSPVVAERFPLLAEVERSVANVRVKNVGTLGGNLCFAEPHADPGPLFLACEATVRLEGAAGARDLPIGQFFVDAYQTARAPEEVLTQIRVPRFGPHTRGVYLRFGWHERPALGVALALTLDPRHTQVADLRVAVGGVTPRPTRLRGVEDRARGRGLDEVLASLETVAGAAAGDVRPASDLYGSAEYKGAMVKVFVRRAFLGAAARFNGSGG</sequence>
<dbReference type="AlphaFoldDB" id="A0A537JML3"/>
<dbReference type="SMART" id="SM01092">
    <property type="entry name" value="CO_deh_flav_C"/>
    <property type="match status" value="1"/>
</dbReference>
<dbReference type="PROSITE" id="PS51387">
    <property type="entry name" value="FAD_PCMH"/>
    <property type="match status" value="1"/>
</dbReference>
<evidence type="ECO:0000256" key="2">
    <source>
        <dbReference type="ARBA" id="ARBA00022827"/>
    </source>
</evidence>
<dbReference type="Pfam" id="PF00941">
    <property type="entry name" value="FAD_binding_5"/>
    <property type="match status" value="1"/>
</dbReference>
<keyword evidence="3" id="KW-0560">Oxidoreductase</keyword>
<dbReference type="SUPFAM" id="SSF56176">
    <property type="entry name" value="FAD-binding/transporter-associated domain-like"/>
    <property type="match status" value="1"/>
</dbReference>
<dbReference type="InterPro" id="IPR002346">
    <property type="entry name" value="Mopterin_DH_FAD-bd"/>
</dbReference>
<dbReference type="PANTHER" id="PTHR42659:SF2">
    <property type="entry name" value="XANTHINE DEHYDROGENASE SUBUNIT C-RELATED"/>
    <property type="match status" value="1"/>
</dbReference>
<dbReference type="InterPro" id="IPR051312">
    <property type="entry name" value="Diverse_Substr_Oxidored"/>
</dbReference>
<organism evidence="5 6">
    <name type="scientific">Candidatus Segetimicrobium genomatis</name>
    <dbReference type="NCBI Taxonomy" id="2569760"/>
    <lineage>
        <taxon>Bacteria</taxon>
        <taxon>Bacillati</taxon>
        <taxon>Candidatus Sysuimicrobiota</taxon>
        <taxon>Candidatus Sysuimicrobiia</taxon>
        <taxon>Candidatus Sysuimicrobiales</taxon>
        <taxon>Candidatus Segetimicrobiaceae</taxon>
        <taxon>Candidatus Segetimicrobium</taxon>
    </lineage>
</organism>
<keyword evidence="2" id="KW-0274">FAD</keyword>
<gene>
    <name evidence="5" type="ORF">E6H04_00630</name>
</gene>
<dbReference type="InterPro" id="IPR016166">
    <property type="entry name" value="FAD-bd_PCMH"/>
</dbReference>
<dbReference type="PANTHER" id="PTHR42659">
    <property type="entry name" value="XANTHINE DEHYDROGENASE SUBUNIT C-RELATED"/>
    <property type="match status" value="1"/>
</dbReference>
<evidence type="ECO:0000313" key="6">
    <source>
        <dbReference type="Proteomes" id="UP000320048"/>
    </source>
</evidence>
<evidence type="ECO:0000256" key="3">
    <source>
        <dbReference type="ARBA" id="ARBA00023002"/>
    </source>
</evidence>
<dbReference type="GO" id="GO:0071949">
    <property type="term" value="F:FAD binding"/>
    <property type="evidence" value="ECO:0007669"/>
    <property type="project" value="InterPro"/>
</dbReference>
<dbReference type="InterPro" id="IPR036683">
    <property type="entry name" value="CO_DH_flav_C_dom_sf"/>
</dbReference>
<evidence type="ECO:0000259" key="4">
    <source>
        <dbReference type="PROSITE" id="PS51387"/>
    </source>
</evidence>
<keyword evidence="1" id="KW-0285">Flavoprotein</keyword>